<protein>
    <submittedName>
        <fullName evidence="2">NIPSNAP family protein</fullName>
    </submittedName>
</protein>
<evidence type="ECO:0000313" key="3">
    <source>
        <dbReference type="Proteomes" id="UP001157186"/>
    </source>
</evidence>
<organism evidence="2 3">
    <name type="scientific">Thalassotalea insulae</name>
    <dbReference type="NCBI Taxonomy" id="2056778"/>
    <lineage>
        <taxon>Bacteria</taxon>
        <taxon>Pseudomonadati</taxon>
        <taxon>Pseudomonadota</taxon>
        <taxon>Gammaproteobacteria</taxon>
        <taxon>Alteromonadales</taxon>
        <taxon>Colwelliaceae</taxon>
        <taxon>Thalassotalea</taxon>
    </lineage>
</organism>
<evidence type="ECO:0000259" key="1">
    <source>
        <dbReference type="Pfam" id="PF07978"/>
    </source>
</evidence>
<sequence>MKITCFIEYQIDPFKVEEFQQYAKNWGEIIPRCGGELVGYFLPYEGTNDTAYGLISFNTLADYEAYRARLTADSYGKQNFNFAQSAKFIRSEKRTFLQVVPSTYQQAAKEYK</sequence>
<gene>
    <name evidence="2" type="ORF">tinsulaeT_06900</name>
</gene>
<proteinExistence type="predicted"/>
<dbReference type="InterPro" id="IPR011008">
    <property type="entry name" value="Dimeric_a/b-barrel"/>
</dbReference>
<dbReference type="SUPFAM" id="SSF54909">
    <property type="entry name" value="Dimeric alpha+beta barrel"/>
    <property type="match status" value="1"/>
</dbReference>
<dbReference type="InterPro" id="IPR012577">
    <property type="entry name" value="NIPSNAP"/>
</dbReference>
<accession>A0ABQ6GSD3</accession>
<feature type="domain" description="NIPSNAP" evidence="1">
    <location>
        <begin position="6"/>
        <end position="101"/>
    </location>
</feature>
<reference evidence="2 3" key="1">
    <citation type="submission" date="2023-03" db="EMBL/GenBank/DDBJ databases">
        <title>Draft genome sequence of Thalassotalea insulae KCTC 62186T.</title>
        <authorList>
            <person name="Sawabe T."/>
        </authorList>
    </citation>
    <scope>NUCLEOTIDE SEQUENCE [LARGE SCALE GENOMIC DNA]</scope>
    <source>
        <strain evidence="2 3">KCTC 62186</strain>
    </source>
</reference>
<dbReference type="RefSeq" id="WP_284243201.1">
    <property type="nucleotide sequence ID" value="NZ_BSST01000001.1"/>
</dbReference>
<name>A0ABQ6GSD3_9GAMM</name>
<evidence type="ECO:0000313" key="2">
    <source>
        <dbReference type="EMBL" id="GLX77350.1"/>
    </source>
</evidence>
<dbReference type="Pfam" id="PF07978">
    <property type="entry name" value="NIPSNAP"/>
    <property type="match status" value="1"/>
</dbReference>
<dbReference type="Proteomes" id="UP001157186">
    <property type="component" value="Unassembled WGS sequence"/>
</dbReference>
<dbReference type="EMBL" id="BSST01000001">
    <property type="protein sequence ID" value="GLX77350.1"/>
    <property type="molecule type" value="Genomic_DNA"/>
</dbReference>
<comment type="caution">
    <text evidence="2">The sequence shown here is derived from an EMBL/GenBank/DDBJ whole genome shotgun (WGS) entry which is preliminary data.</text>
</comment>
<keyword evidence="3" id="KW-1185">Reference proteome</keyword>
<dbReference type="Gene3D" id="3.30.70.100">
    <property type="match status" value="1"/>
</dbReference>